<sequence>MLIIWTTGLLLSMLSLGDACVLGMVGKSAVLPCVYNGTLDLDGGNVSVEWRTGTELVHRSVLGEEGEVTQSASSRNRMRLVADATRNGDVSLLVSDVTVRDARSYDCYLTRPGEQSSAPLCTVCLSAAAHFTHPVVEREDGAVGDEANFTCHSRGGFPEPMVHWFIDGKEHPLVGTVRTYNTTLPETELYNITSTLLVNLTHDITVSCAVENRLLNETLTSTNFRVSASPVVGRASEAMWMFSTALCVLVGILVVTAVARQIKHDYDRKKKRRQHQETGDKDSSTDDESEQIVLENLDCLTETTI</sequence>
<keyword evidence="2" id="KW-1003">Cell membrane</keyword>
<evidence type="ECO:0000256" key="6">
    <source>
        <dbReference type="ARBA" id="ARBA00023136"/>
    </source>
</evidence>
<feature type="signal peptide" evidence="13">
    <location>
        <begin position="1"/>
        <end position="19"/>
    </location>
</feature>
<evidence type="ECO:0000313" key="16">
    <source>
        <dbReference type="Proteomes" id="UP001044222"/>
    </source>
</evidence>
<feature type="transmembrane region" description="Helical" evidence="12">
    <location>
        <begin position="239"/>
        <end position="262"/>
    </location>
</feature>
<evidence type="ECO:0000256" key="3">
    <source>
        <dbReference type="ARBA" id="ARBA00022692"/>
    </source>
</evidence>
<dbReference type="EMBL" id="JAFIRN010000016">
    <property type="protein sequence ID" value="KAG5833296.1"/>
    <property type="molecule type" value="Genomic_DNA"/>
</dbReference>
<protein>
    <recommendedName>
        <fullName evidence="14">Ig-like domain-containing protein</fullName>
    </recommendedName>
</protein>
<dbReference type="Pfam" id="PF08205">
    <property type="entry name" value="C2-set_2"/>
    <property type="match status" value="1"/>
</dbReference>
<dbReference type="InterPro" id="IPR036179">
    <property type="entry name" value="Ig-like_dom_sf"/>
</dbReference>
<dbReference type="PANTHER" id="PTHR25466">
    <property type="entry name" value="T-LYMPHOCYTE ACTIVATION ANTIGEN"/>
    <property type="match status" value="1"/>
</dbReference>
<evidence type="ECO:0000256" key="5">
    <source>
        <dbReference type="ARBA" id="ARBA00022989"/>
    </source>
</evidence>
<feature type="domain" description="Ig-like" evidence="14">
    <location>
        <begin position="26"/>
        <end position="121"/>
    </location>
</feature>
<dbReference type="InterPro" id="IPR013783">
    <property type="entry name" value="Ig-like_fold"/>
</dbReference>
<dbReference type="GO" id="GO:0009897">
    <property type="term" value="C:external side of plasma membrane"/>
    <property type="evidence" value="ECO:0007669"/>
    <property type="project" value="TreeGrafter"/>
</dbReference>
<keyword evidence="5 12" id="KW-1133">Transmembrane helix</keyword>
<keyword evidence="6 12" id="KW-0472">Membrane</keyword>
<evidence type="ECO:0000256" key="13">
    <source>
        <dbReference type="SAM" id="SignalP"/>
    </source>
</evidence>
<name>A0A9D3LMK3_ANGAN</name>
<dbReference type="Gene3D" id="2.60.40.10">
    <property type="entry name" value="Immunoglobulins"/>
    <property type="match status" value="2"/>
</dbReference>
<reference evidence="15" key="1">
    <citation type="submission" date="2021-01" db="EMBL/GenBank/DDBJ databases">
        <title>A chromosome-scale assembly of European eel, Anguilla anguilla.</title>
        <authorList>
            <person name="Henkel C."/>
            <person name="Jong-Raadsen S.A."/>
            <person name="Dufour S."/>
            <person name="Weltzien F.-A."/>
            <person name="Palstra A.P."/>
            <person name="Pelster B."/>
            <person name="Spaink H.P."/>
            <person name="Van Den Thillart G.E."/>
            <person name="Jansen H."/>
            <person name="Zahm M."/>
            <person name="Klopp C."/>
            <person name="Cedric C."/>
            <person name="Louis A."/>
            <person name="Berthelot C."/>
            <person name="Parey E."/>
            <person name="Roest Crollius H."/>
            <person name="Montfort J."/>
            <person name="Robinson-Rechavi M."/>
            <person name="Bucao C."/>
            <person name="Bouchez O."/>
            <person name="Gislard M."/>
            <person name="Lluch J."/>
            <person name="Milhes M."/>
            <person name="Lampietro C."/>
            <person name="Lopez Roques C."/>
            <person name="Donnadieu C."/>
            <person name="Braasch I."/>
            <person name="Desvignes T."/>
            <person name="Postlethwait J."/>
            <person name="Bobe J."/>
            <person name="Guiguen Y."/>
            <person name="Dirks R."/>
        </authorList>
    </citation>
    <scope>NUCLEOTIDE SEQUENCE</scope>
    <source>
        <strain evidence="15">Tag_6206</strain>
        <tissue evidence="15">Liver</tissue>
    </source>
</reference>
<keyword evidence="3 12" id="KW-0812">Transmembrane</keyword>
<dbReference type="AlphaFoldDB" id="A0A9D3LMK3"/>
<gene>
    <name evidence="15" type="ORF">ANANG_G00274450</name>
</gene>
<feature type="compositionally biased region" description="Basic and acidic residues" evidence="11">
    <location>
        <begin position="275"/>
        <end position="284"/>
    </location>
</feature>
<dbReference type="GO" id="GO:0071222">
    <property type="term" value="P:cellular response to lipopolysaccharide"/>
    <property type="evidence" value="ECO:0007669"/>
    <property type="project" value="TreeGrafter"/>
</dbReference>
<dbReference type="GO" id="GO:0031295">
    <property type="term" value="P:T cell costimulation"/>
    <property type="evidence" value="ECO:0007669"/>
    <property type="project" value="TreeGrafter"/>
</dbReference>
<evidence type="ECO:0000256" key="8">
    <source>
        <dbReference type="ARBA" id="ARBA00023170"/>
    </source>
</evidence>
<dbReference type="PANTHER" id="PTHR25466:SF2">
    <property type="entry name" value="T-LYMPHOCYTE ACTIVATION ANTIGEN CD86"/>
    <property type="match status" value="1"/>
</dbReference>
<dbReference type="InterPro" id="IPR051713">
    <property type="entry name" value="T-cell_Activation_Regulation"/>
</dbReference>
<feature type="chain" id="PRO_5038822411" description="Ig-like domain-containing protein" evidence="13">
    <location>
        <begin position="20"/>
        <end position="305"/>
    </location>
</feature>
<keyword evidence="8" id="KW-0675">Receptor</keyword>
<dbReference type="GO" id="GO:0007166">
    <property type="term" value="P:cell surface receptor signaling pathway"/>
    <property type="evidence" value="ECO:0007669"/>
    <property type="project" value="TreeGrafter"/>
</dbReference>
<feature type="region of interest" description="Disordered" evidence="11">
    <location>
        <begin position="266"/>
        <end position="289"/>
    </location>
</feature>
<dbReference type="SUPFAM" id="SSF48726">
    <property type="entry name" value="Immunoglobulin"/>
    <property type="match status" value="2"/>
</dbReference>
<evidence type="ECO:0000256" key="7">
    <source>
        <dbReference type="ARBA" id="ARBA00023157"/>
    </source>
</evidence>
<dbReference type="PROSITE" id="PS50835">
    <property type="entry name" value="IG_LIKE"/>
    <property type="match status" value="2"/>
</dbReference>
<evidence type="ECO:0000256" key="10">
    <source>
        <dbReference type="ARBA" id="ARBA00023319"/>
    </source>
</evidence>
<evidence type="ECO:0000256" key="2">
    <source>
        <dbReference type="ARBA" id="ARBA00022475"/>
    </source>
</evidence>
<evidence type="ECO:0000313" key="15">
    <source>
        <dbReference type="EMBL" id="KAG5833296.1"/>
    </source>
</evidence>
<dbReference type="Proteomes" id="UP001044222">
    <property type="component" value="Chromosome 16"/>
</dbReference>
<dbReference type="InterPro" id="IPR013162">
    <property type="entry name" value="CD80_C2-set"/>
</dbReference>
<organism evidence="15 16">
    <name type="scientific">Anguilla anguilla</name>
    <name type="common">European freshwater eel</name>
    <name type="synonym">Muraena anguilla</name>
    <dbReference type="NCBI Taxonomy" id="7936"/>
    <lineage>
        <taxon>Eukaryota</taxon>
        <taxon>Metazoa</taxon>
        <taxon>Chordata</taxon>
        <taxon>Craniata</taxon>
        <taxon>Vertebrata</taxon>
        <taxon>Euteleostomi</taxon>
        <taxon>Actinopterygii</taxon>
        <taxon>Neopterygii</taxon>
        <taxon>Teleostei</taxon>
        <taxon>Anguilliformes</taxon>
        <taxon>Anguillidae</taxon>
        <taxon>Anguilla</taxon>
    </lineage>
</organism>
<dbReference type="GO" id="GO:0042102">
    <property type="term" value="P:positive regulation of T cell proliferation"/>
    <property type="evidence" value="ECO:0007669"/>
    <property type="project" value="TreeGrafter"/>
</dbReference>
<evidence type="ECO:0000256" key="11">
    <source>
        <dbReference type="SAM" id="MobiDB-lite"/>
    </source>
</evidence>
<proteinExistence type="predicted"/>
<keyword evidence="16" id="KW-1185">Reference proteome</keyword>
<evidence type="ECO:0000256" key="1">
    <source>
        <dbReference type="ARBA" id="ARBA00004251"/>
    </source>
</evidence>
<keyword evidence="9" id="KW-0325">Glycoprotein</keyword>
<evidence type="ECO:0000256" key="12">
    <source>
        <dbReference type="SAM" id="Phobius"/>
    </source>
</evidence>
<evidence type="ECO:0000256" key="4">
    <source>
        <dbReference type="ARBA" id="ARBA00022729"/>
    </source>
</evidence>
<evidence type="ECO:0000259" key="14">
    <source>
        <dbReference type="PROSITE" id="PS50835"/>
    </source>
</evidence>
<accession>A0A9D3LMK3</accession>
<evidence type="ECO:0000256" key="9">
    <source>
        <dbReference type="ARBA" id="ARBA00023180"/>
    </source>
</evidence>
<keyword evidence="7" id="KW-1015">Disulfide bond</keyword>
<comment type="caution">
    <text evidence="15">The sequence shown here is derived from an EMBL/GenBank/DDBJ whole genome shotgun (WGS) entry which is preliminary data.</text>
</comment>
<dbReference type="GO" id="GO:0006955">
    <property type="term" value="P:immune response"/>
    <property type="evidence" value="ECO:0007669"/>
    <property type="project" value="TreeGrafter"/>
</dbReference>
<dbReference type="GO" id="GO:0042130">
    <property type="term" value="P:negative regulation of T cell proliferation"/>
    <property type="evidence" value="ECO:0007669"/>
    <property type="project" value="TreeGrafter"/>
</dbReference>
<dbReference type="InterPro" id="IPR013106">
    <property type="entry name" value="Ig_V-set"/>
</dbReference>
<keyword evidence="4 13" id="KW-0732">Signal</keyword>
<feature type="domain" description="Ig-like" evidence="14">
    <location>
        <begin position="134"/>
        <end position="227"/>
    </location>
</feature>
<dbReference type="Pfam" id="PF07686">
    <property type="entry name" value="V-set"/>
    <property type="match status" value="1"/>
</dbReference>
<dbReference type="InterPro" id="IPR007110">
    <property type="entry name" value="Ig-like_dom"/>
</dbReference>
<comment type="subcellular location">
    <subcellularLocation>
        <location evidence="1">Cell membrane</location>
        <topology evidence="1">Single-pass type I membrane protein</topology>
    </subcellularLocation>
</comment>
<keyword evidence="10" id="KW-0393">Immunoglobulin domain</keyword>